<gene>
    <name evidence="2" type="ORF">GBM96_02430</name>
</gene>
<evidence type="ECO:0000256" key="1">
    <source>
        <dbReference type="SAM" id="SignalP"/>
    </source>
</evidence>
<dbReference type="Proteomes" id="UP000469462">
    <property type="component" value="Unassembled WGS sequence"/>
</dbReference>
<name>A0AAI9SDX8_9BURK</name>
<dbReference type="EMBL" id="WEHW01000004">
    <property type="protein sequence ID" value="KAB7652309.1"/>
    <property type="molecule type" value="Genomic_DNA"/>
</dbReference>
<evidence type="ECO:0000313" key="3">
    <source>
        <dbReference type="Proteomes" id="UP000469462"/>
    </source>
</evidence>
<reference evidence="2 3" key="1">
    <citation type="submission" date="2019-10" db="EMBL/GenBank/DDBJ databases">
        <title>Genome diversity of Sutterella seckii.</title>
        <authorList>
            <person name="Chaplin A.V."/>
            <person name="Sokolova S.R."/>
            <person name="Mosin K.A."/>
            <person name="Ivanova E.L."/>
            <person name="Kochetkova T.O."/>
            <person name="Goltsov A.Y."/>
            <person name="Trofimov D.Y."/>
            <person name="Efimov B.A."/>
        </authorList>
    </citation>
    <scope>NUCLEOTIDE SEQUENCE [LARGE SCALE GENOMIC DNA]</scope>
    <source>
        <strain evidence="2 3">ASD3426</strain>
    </source>
</reference>
<feature type="signal peptide" evidence="1">
    <location>
        <begin position="1"/>
        <end position="21"/>
    </location>
</feature>
<proteinExistence type="predicted"/>
<sequence>MFIRNAAALLIAATLSASAGAFGLDTLSSIADTASSLTGNSTGTKSASGATQKLVDDQAKIAAEYIASSSMVIGAQKDLADALNIKTKIEGLENTQKALKAGNLTSDVVEKVTTSSKSLNAEITKSLKSAKNLSADQKSKIGEGLLKYALGVAGTTKMGIDVKKLAGNFQTELGKADALSKAALVAQLAPTASLAKALPGHATNLVKSGNQLLKLATSQGVDTTKAQKTLKEAAGFQF</sequence>
<evidence type="ECO:0000313" key="2">
    <source>
        <dbReference type="EMBL" id="KAB7652309.1"/>
    </source>
</evidence>
<protein>
    <submittedName>
        <fullName evidence="2">Uncharacterized protein</fullName>
    </submittedName>
</protein>
<feature type="chain" id="PRO_5042558165" evidence="1">
    <location>
        <begin position="22"/>
        <end position="238"/>
    </location>
</feature>
<keyword evidence="1" id="KW-0732">Signal</keyword>
<comment type="caution">
    <text evidence="2">The sequence shown here is derived from an EMBL/GenBank/DDBJ whole genome shotgun (WGS) entry which is preliminary data.</text>
</comment>
<organism evidence="2 3">
    <name type="scientific">Sutterella seckii</name>
    <dbReference type="NCBI Taxonomy" id="1944635"/>
    <lineage>
        <taxon>Bacteria</taxon>
        <taxon>Pseudomonadati</taxon>
        <taxon>Pseudomonadota</taxon>
        <taxon>Betaproteobacteria</taxon>
        <taxon>Burkholderiales</taxon>
        <taxon>Sutterellaceae</taxon>
        <taxon>Sutterella</taxon>
    </lineage>
</organism>
<dbReference type="RefSeq" id="WP_139689087.1">
    <property type="nucleotide sequence ID" value="NZ_WEHW01000004.1"/>
</dbReference>
<accession>A0AAI9SDX8</accession>
<dbReference type="AlphaFoldDB" id="A0AAI9SDX8"/>
<keyword evidence="3" id="KW-1185">Reference proteome</keyword>